<dbReference type="Gene3D" id="3.40.190.10">
    <property type="entry name" value="Periplasmic binding protein-like II"/>
    <property type="match status" value="2"/>
</dbReference>
<dbReference type="PANTHER" id="PTHR30346">
    <property type="entry name" value="TRANSCRIPTIONAL DUAL REGULATOR HCAR-RELATED"/>
    <property type="match status" value="1"/>
</dbReference>
<protein>
    <submittedName>
        <fullName evidence="6">LysR family transcriptional regulator</fullName>
    </submittedName>
</protein>
<dbReference type="Pfam" id="PF00126">
    <property type="entry name" value="HTH_1"/>
    <property type="match status" value="1"/>
</dbReference>
<dbReference type="GO" id="GO:0003677">
    <property type="term" value="F:DNA binding"/>
    <property type="evidence" value="ECO:0007669"/>
    <property type="project" value="UniProtKB-KW"/>
</dbReference>
<organism evidence="6 7">
    <name type="scientific">Deinococcus arboris</name>
    <dbReference type="NCBI Taxonomy" id="2682977"/>
    <lineage>
        <taxon>Bacteria</taxon>
        <taxon>Thermotogati</taxon>
        <taxon>Deinococcota</taxon>
        <taxon>Deinococci</taxon>
        <taxon>Deinococcales</taxon>
        <taxon>Deinococcaceae</taxon>
        <taxon>Deinococcus</taxon>
    </lineage>
</organism>
<evidence type="ECO:0000313" key="7">
    <source>
        <dbReference type="Proteomes" id="UP000483286"/>
    </source>
</evidence>
<proteinExistence type="inferred from homology"/>
<gene>
    <name evidence="6" type="ORF">GO986_15395</name>
</gene>
<keyword evidence="3" id="KW-0238">DNA-binding</keyword>
<keyword evidence="2" id="KW-0805">Transcription regulation</keyword>
<dbReference type="AlphaFoldDB" id="A0A7C9LNK0"/>
<dbReference type="SUPFAM" id="SSF46785">
    <property type="entry name" value="Winged helix' DNA-binding domain"/>
    <property type="match status" value="1"/>
</dbReference>
<dbReference type="Gene3D" id="1.10.10.10">
    <property type="entry name" value="Winged helix-like DNA-binding domain superfamily/Winged helix DNA-binding domain"/>
    <property type="match status" value="1"/>
</dbReference>
<dbReference type="Proteomes" id="UP000483286">
    <property type="component" value="Unassembled WGS sequence"/>
</dbReference>
<sequence length="315" mass="32779">MTPDRHAALPTLAQLRALLAVADAGGFSEAAAELGVSQSSLSEAVGKLEALVGKPLLRRSRSGTSPTPAGERLLLHARTAVQAASDALLAAQDDRALSGTLRVASFRSTATHLLPPALAAFRAQHPGVRVTLLDGDTGSEDLVRRGQADAAIVIEEPQPGLRLLPLVVDEYLFVAPASRGTHPVQPEELASSLLLAPGPNACNARLMTYLRRAGVDPEDATEIGEDSVILGMVAHGLGVSVMPRLALTPLPPGVVALPLPEPLLRPLALATLPHRAGLPLLRAFSAALLEVLRRAPEAPAPAPTPELPARPSLLH</sequence>
<evidence type="ECO:0000313" key="6">
    <source>
        <dbReference type="EMBL" id="MVN88137.1"/>
    </source>
</evidence>
<evidence type="ECO:0000256" key="3">
    <source>
        <dbReference type="ARBA" id="ARBA00023125"/>
    </source>
</evidence>
<dbReference type="EMBL" id="WQLB01000023">
    <property type="protein sequence ID" value="MVN88137.1"/>
    <property type="molecule type" value="Genomic_DNA"/>
</dbReference>
<name>A0A7C9LNK0_9DEIO</name>
<comment type="caution">
    <text evidence="6">The sequence shown here is derived from an EMBL/GenBank/DDBJ whole genome shotgun (WGS) entry which is preliminary data.</text>
</comment>
<evidence type="ECO:0000256" key="4">
    <source>
        <dbReference type="ARBA" id="ARBA00023163"/>
    </source>
</evidence>
<evidence type="ECO:0000256" key="2">
    <source>
        <dbReference type="ARBA" id="ARBA00023015"/>
    </source>
</evidence>
<dbReference type="RefSeq" id="WP_157460193.1">
    <property type="nucleotide sequence ID" value="NZ_WQLB01000023.1"/>
</dbReference>
<evidence type="ECO:0000256" key="1">
    <source>
        <dbReference type="ARBA" id="ARBA00009437"/>
    </source>
</evidence>
<dbReference type="InterPro" id="IPR036390">
    <property type="entry name" value="WH_DNA-bd_sf"/>
</dbReference>
<dbReference type="CDD" id="cd05466">
    <property type="entry name" value="PBP2_LTTR_substrate"/>
    <property type="match status" value="1"/>
</dbReference>
<evidence type="ECO:0000259" key="5">
    <source>
        <dbReference type="PROSITE" id="PS50931"/>
    </source>
</evidence>
<feature type="domain" description="HTH lysR-type" evidence="5">
    <location>
        <begin position="10"/>
        <end position="67"/>
    </location>
</feature>
<dbReference type="InterPro" id="IPR005119">
    <property type="entry name" value="LysR_subst-bd"/>
</dbReference>
<dbReference type="PROSITE" id="PS50931">
    <property type="entry name" value="HTH_LYSR"/>
    <property type="match status" value="1"/>
</dbReference>
<dbReference type="GO" id="GO:0003700">
    <property type="term" value="F:DNA-binding transcription factor activity"/>
    <property type="evidence" value="ECO:0007669"/>
    <property type="project" value="InterPro"/>
</dbReference>
<keyword evidence="7" id="KW-1185">Reference proteome</keyword>
<reference evidence="6 7" key="1">
    <citation type="submission" date="2019-12" db="EMBL/GenBank/DDBJ databases">
        <title>Deinococcus sp. HMF7620 Genome sequencing and assembly.</title>
        <authorList>
            <person name="Kang H."/>
            <person name="Kim H."/>
            <person name="Joh K."/>
        </authorList>
    </citation>
    <scope>NUCLEOTIDE SEQUENCE [LARGE SCALE GENOMIC DNA]</scope>
    <source>
        <strain evidence="6 7">HMF7620</strain>
    </source>
</reference>
<dbReference type="InterPro" id="IPR036388">
    <property type="entry name" value="WH-like_DNA-bd_sf"/>
</dbReference>
<accession>A0A7C9LNK0</accession>
<dbReference type="GO" id="GO:0032993">
    <property type="term" value="C:protein-DNA complex"/>
    <property type="evidence" value="ECO:0007669"/>
    <property type="project" value="TreeGrafter"/>
</dbReference>
<comment type="similarity">
    <text evidence="1">Belongs to the LysR transcriptional regulatory family.</text>
</comment>
<dbReference type="InterPro" id="IPR000847">
    <property type="entry name" value="LysR_HTH_N"/>
</dbReference>
<dbReference type="PRINTS" id="PR00039">
    <property type="entry name" value="HTHLYSR"/>
</dbReference>
<dbReference type="Pfam" id="PF03466">
    <property type="entry name" value="LysR_substrate"/>
    <property type="match status" value="1"/>
</dbReference>
<dbReference type="PANTHER" id="PTHR30346:SF29">
    <property type="entry name" value="LYSR SUBSTRATE-BINDING"/>
    <property type="match status" value="1"/>
</dbReference>
<keyword evidence="4" id="KW-0804">Transcription</keyword>
<dbReference type="SUPFAM" id="SSF53850">
    <property type="entry name" value="Periplasmic binding protein-like II"/>
    <property type="match status" value="1"/>
</dbReference>